<gene>
    <name evidence="1" type="ORF">NMOB1V02_LOCUS12780</name>
</gene>
<dbReference type="AlphaFoldDB" id="A0A7R9C388"/>
<dbReference type="EMBL" id="CAJPEX010012251">
    <property type="protein sequence ID" value="CAG0925330.1"/>
    <property type="molecule type" value="Genomic_DNA"/>
</dbReference>
<proteinExistence type="predicted"/>
<organism evidence="1">
    <name type="scientific">Notodromas monacha</name>
    <dbReference type="NCBI Taxonomy" id="399045"/>
    <lineage>
        <taxon>Eukaryota</taxon>
        <taxon>Metazoa</taxon>
        <taxon>Ecdysozoa</taxon>
        <taxon>Arthropoda</taxon>
        <taxon>Crustacea</taxon>
        <taxon>Oligostraca</taxon>
        <taxon>Ostracoda</taxon>
        <taxon>Podocopa</taxon>
        <taxon>Podocopida</taxon>
        <taxon>Cypridocopina</taxon>
        <taxon>Cypridoidea</taxon>
        <taxon>Cyprididae</taxon>
        <taxon>Notodromas</taxon>
    </lineage>
</organism>
<protein>
    <submittedName>
        <fullName evidence="1">Uncharacterized protein</fullName>
    </submittedName>
</protein>
<sequence length="427" mass="48206">MTLSNWWIERNADGKIIRNEDFIKWQGNNDWRTRSLMITEAGTVEVDETLLNTHQNTKPVIFKHNCEMGKGAVFHHAYPSKFEYIRVKSFESLKHELESGHWIQGSANFSTCSTHITGLLEIMNLDFQSFENYRIDREEQISATIYGVPEFGSSVEFIFHSMLGNGDQVDVIFTEPRLSQSYKIQCSLAKNVHLVTQRFNDAEMLAENATDSGFGKSATVLIRTEACGNRNESDDSLSNTISAWKVPQWMTSQTGELALEKPYPEIASDLGPNPDTTNQSITIFEASSRTVSINDWKNLTKIWNDGGIFTVEIKLEQCKNLGINAQEHQGRQETIAFTILSSYLSSEEYIGASKPGVTHFEEETWITQHFIIITLNNGSETIYVNALKFSANNYDFQQLQSQFYDCGSFLDSSVVLGYNVGPPGVSQ</sequence>
<evidence type="ECO:0000313" key="1">
    <source>
        <dbReference type="EMBL" id="CAD7285178.1"/>
    </source>
</evidence>
<keyword evidence="2" id="KW-1185">Reference proteome</keyword>
<name>A0A7R9C388_9CRUS</name>
<accession>A0A7R9C388</accession>
<dbReference type="Proteomes" id="UP000678499">
    <property type="component" value="Unassembled WGS sequence"/>
</dbReference>
<dbReference type="EMBL" id="OA894288">
    <property type="protein sequence ID" value="CAD7285178.1"/>
    <property type="molecule type" value="Genomic_DNA"/>
</dbReference>
<reference evidence="1" key="1">
    <citation type="submission" date="2020-11" db="EMBL/GenBank/DDBJ databases">
        <authorList>
            <person name="Tran Van P."/>
        </authorList>
    </citation>
    <scope>NUCLEOTIDE SEQUENCE</scope>
</reference>
<evidence type="ECO:0000313" key="2">
    <source>
        <dbReference type="Proteomes" id="UP000678499"/>
    </source>
</evidence>